<reference evidence="2" key="1">
    <citation type="submission" date="2022-11" db="UniProtKB">
        <authorList>
            <consortium name="WormBaseParasite"/>
        </authorList>
    </citation>
    <scope>IDENTIFICATION</scope>
</reference>
<keyword evidence="1" id="KW-1185">Reference proteome</keyword>
<accession>A0A915JID2</accession>
<protein>
    <submittedName>
        <fullName evidence="2">Uncharacterized protein</fullName>
    </submittedName>
</protein>
<organism evidence="1 2">
    <name type="scientific">Romanomermis culicivorax</name>
    <name type="common">Nematode worm</name>
    <dbReference type="NCBI Taxonomy" id="13658"/>
    <lineage>
        <taxon>Eukaryota</taxon>
        <taxon>Metazoa</taxon>
        <taxon>Ecdysozoa</taxon>
        <taxon>Nematoda</taxon>
        <taxon>Enoplea</taxon>
        <taxon>Dorylaimia</taxon>
        <taxon>Mermithida</taxon>
        <taxon>Mermithoidea</taxon>
        <taxon>Mermithidae</taxon>
        <taxon>Romanomermis</taxon>
    </lineage>
</organism>
<evidence type="ECO:0000313" key="1">
    <source>
        <dbReference type="Proteomes" id="UP000887565"/>
    </source>
</evidence>
<sequence>MMHYEDVKNFLMFELVPDCNQLTLILELASIAPEAGEEPAASLSKVMTYVQMLYQVEDQTLRHKQVIETFLTKLPVFYQSTISEQAENFTNVQQLANAITKACSLLNAMKAEIGTTKQPILVKQATLDAMPP</sequence>
<dbReference type="AlphaFoldDB" id="A0A915JID2"/>
<name>A0A915JID2_ROMCU</name>
<dbReference type="Proteomes" id="UP000887565">
    <property type="component" value="Unplaced"/>
</dbReference>
<proteinExistence type="predicted"/>
<evidence type="ECO:0000313" key="2">
    <source>
        <dbReference type="WBParaSite" id="nRc.2.0.1.t25909-RA"/>
    </source>
</evidence>
<dbReference type="WBParaSite" id="nRc.2.0.1.t25909-RA">
    <property type="protein sequence ID" value="nRc.2.0.1.t25909-RA"/>
    <property type="gene ID" value="nRc.2.0.1.g25909"/>
</dbReference>